<sequence length="109" mass="12298">MGNKYVALLLVVCLMVGVGVEAIDLTQVEHDCYGYCYNGCVFYHHFCDWWCQGRCDRPILMGVSDGPTNYPSGGTQLGSHSHLPTMVEIVFYVHKKAINDKYLKAEFND</sequence>
<keyword evidence="4" id="KW-1185">Reference proteome</keyword>
<feature type="chain" id="PRO_5014520745" evidence="1">
    <location>
        <begin position="23"/>
        <end position="109"/>
    </location>
</feature>
<reference evidence="2 3" key="1">
    <citation type="journal article" date="2010" name="Nature">
        <title>Genome sequence of the palaeopolyploid soybean.</title>
        <authorList>
            <person name="Schmutz J."/>
            <person name="Cannon S.B."/>
            <person name="Schlueter J."/>
            <person name="Ma J."/>
            <person name="Mitros T."/>
            <person name="Nelson W."/>
            <person name="Hyten D.L."/>
            <person name="Song Q."/>
            <person name="Thelen J.J."/>
            <person name="Cheng J."/>
            <person name="Xu D."/>
            <person name="Hellsten U."/>
            <person name="May G.D."/>
            <person name="Yu Y."/>
            <person name="Sakurai T."/>
            <person name="Umezawa T."/>
            <person name="Bhattacharyya M.K."/>
            <person name="Sandhu D."/>
            <person name="Valliyodan B."/>
            <person name="Lindquist E."/>
            <person name="Peto M."/>
            <person name="Grant D."/>
            <person name="Shu S."/>
            <person name="Goodstein D."/>
            <person name="Barry K."/>
            <person name="Futrell-Griggs M."/>
            <person name="Abernathy B."/>
            <person name="Du J."/>
            <person name="Tian Z."/>
            <person name="Zhu L."/>
            <person name="Gill N."/>
            <person name="Joshi T."/>
            <person name="Libault M."/>
            <person name="Sethuraman A."/>
            <person name="Zhang X.-C."/>
            <person name="Shinozaki K."/>
            <person name="Nguyen H.T."/>
            <person name="Wing R.A."/>
            <person name="Cregan P."/>
            <person name="Specht J."/>
            <person name="Grimwood J."/>
            <person name="Rokhsar D."/>
            <person name="Stacey G."/>
            <person name="Shoemaker R.C."/>
            <person name="Jackson S.A."/>
        </authorList>
    </citation>
    <scope>NUCLEOTIDE SEQUENCE [LARGE SCALE GENOMIC DNA]</scope>
    <source>
        <strain evidence="3">cv. Williams 82</strain>
        <tissue evidence="2">Callus</tissue>
    </source>
</reference>
<protein>
    <submittedName>
        <fullName evidence="2 3">Uncharacterized protein</fullName>
    </submittedName>
</protein>
<dbReference type="EMBL" id="CM000853">
    <property type="protein sequence ID" value="KRG91307.1"/>
    <property type="molecule type" value="Genomic_DNA"/>
</dbReference>
<evidence type="ECO:0000313" key="4">
    <source>
        <dbReference type="Proteomes" id="UP000008827"/>
    </source>
</evidence>
<name>A0A0R0EBR1_SOYBN</name>
<dbReference type="Proteomes" id="UP000008827">
    <property type="component" value="Chromosome 20"/>
</dbReference>
<proteinExistence type="predicted"/>
<gene>
    <name evidence="2" type="ORF">GLYMA_20G146600</name>
</gene>
<evidence type="ECO:0000313" key="2">
    <source>
        <dbReference type="EMBL" id="KRG91307.1"/>
    </source>
</evidence>
<accession>A0A0R0EBR1</accession>
<dbReference type="AlphaFoldDB" id="A0A0R0EBR1"/>
<evidence type="ECO:0000256" key="1">
    <source>
        <dbReference type="SAM" id="SignalP"/>
    </source>
</evidence>
<keyword evidence="1" id="KW-0732">Signal</keyword>
<reference evidence="3" key="2">
    <citation type="submission" date="2018-02" db="UniProtKB">
        <authorList>
            <consortium name="EnsemblPlants"/>
        </authorList>
    </citation>
    <scope>IDENTIFICATION</scope>
    <source>
        <strain evidence="3">Williams 82</strain>
    </source>
</reference>
<dbReference type="Gramene" id="KRG91307">
    <property type="protein sequence ID" value="KRG91307"/>
    <property type="gene ID" value="GLYMA_20G146600"/>
</dbReference>
<evidence type="ECO:0000313" key="3">
    <source>
        <dbReference type="EnsemblPlants" id="KRG91307"/>
    </source>
</evidence>
<organism evidence="2">
    <name type="scientific">Glycine max</name>
    <name type="common">Soybean</name>
    <name type="synonym">Glycine hispida</name>
    <dbReference type="NCBI Taxonomy" id="3847"/>
    <lineage>
        <taxon>Eukaryota</taxon>
        <taxon>Viridiplantae</taxon>
        <taxon>Streptophyta</taxon>
        <taxon>Embryophyta</taxon>
        <taxon>Tracheophyta</taxon>
        <taxon>Spermatophyta</taxon>
        <taxon>Magnoliopsida</taxon>
        <taxon>eudicotyledons</taxon>
        <taxon>Gunneridae</taxon>
        <taxon>Pentapetalae</taxon>
        <taxon>rosids</taxon>
        <taxon>fabids</taxon>
        <taxon>Fabales</taxon>
        <taxon>Fabaceae</taxon>
        <taxon>Papilionoideae</taxon>
        <taxon>50 kb inversion clade</taxon>
        <taxon>NPAAA clade</taxon>
        <taxon>indigoferoid/millettioid clade</taxon>
        <taxon>Phaseoleae</taxon>
        <taxon>Glycine</taxon>
        <taxon>Glycine subgen. Soja</taxon>
    </lineage>
</organism>
<dbReference type="InParanoid" id="A0A0R0EBR1"/>
<feature type="signal peptide" evidence="1">
    <location>
        <begin position="1"/>
        <end position="22"/>
    </location>
</feature>
<dbReference type="EnsemblPlants" id="KRG91307">
    <property type="protein sequence ID" value="KRG91307"/>
    <property type="gene ID" value="GLYMA_20G146600"/>
</dbReference>
<reference evidence="2" key="3">
    <citation type="submission" date="2018-07" db="EMBL/GenBank/DDBJ databases">
        <title>WGS assembly of Glycine max.</title>
        <authorList>
            <person name="Schmutz J."/>
            <person name="Cannon S."/>
            <person name="Schlueter J."/>
            <person name="Ma J."/>
            <person name="Mitros T."/>
            <person name="Nelson W."/>
            <person name="Hyten D."/>
            <person name="Song Q."/>
            <person name="Thelen J."/>
            <person name="Cheng J."/>
            <person name="Xu D."/>
            <person name="Hellsten U."/>
            <person name="May G."/>
            <person name="Yu Y."/>
            <person name="Sakurai T."/>
            <person name="Umezawa T."/>
            <person name="Bhattacharyya M."/>
            <person name="Sandhu D."/>
            <person name="Valliyodan B."/>
            <person name="Lindquist E."/>
            <person name="Peto M."/>
            <person name="Grant D."/>
            <person name="Shu S."/>
            <person name="Goodstein D."/>
            <person name="Barry K."/>
            <person name="Futrell-Griggs M."/>
            <person name="Abernathy B."/>
            <person name="Du J."/>
            <person name="Tian Z."/>
            <person name="Zhu L."/>
            <person name="Gill N."/>
            <person name="Joshi T."/>
            <person name="Libault M."/>
            <person name="Sethuraman A."/>
            <person name="Zhang X."/>
            <person name="Shinozaki K."/>
            <person name="Nguyen H."/>
            <person name="Wing R."/>
            <person name="Cregan P."/>
            <person name="Specht J."/>
            <person name="Grimwood J."/>
            <person name="Rokhsar D."/>
            <person name="Stacey G."/>
            <person name="Shoemaker R."/>
            <person name="Jackson S."/>
        </authorList>
    </citation>
    <scope>NUCLEOTIDE SEQUENCE</scope>
    <source>
        <tissue evidence="2">Callus</tissue>
    </source>
</reference>